<sequence length="1419" mass="170876">MIPMYPAQPMICLGILYGFLTVFCVTPSQIICARAFLIKGDSLGLIALIGSLVGQLFLFFLILSPIGIIWNRCYFGFVLTSLWFLLRSKKEFQLRSFNYESASKPLINYKLIIFIDSFIFQLLNPITLPNSICYRIITPILFRYSTHLSFVISLTIGWILSNCIFVQITRNLRNRIEYDSIKTYQYIVPSLNNIFINFLWSIIFLSLFRFTWEVYQDTWIYKDGWFHPLRLNKLRIKTRTSQYFLNNIFLPDQNNRLFIRYLPKWSNLIDQIDDYLSIKKPILLNGNKNNLVKNVQKDQLASVMTKLPIMKNNNSSLSWQISKLNKEKSLRRDFSLLREKRCFNYVGYIQKWLSNNWNKRITKNYFFPFPWEPLSSNEYNEALLLLNRFNDKSLQGFINPKLRSQLLKYKDHRTQNLPGTPLVSPKDNEKFQKWQEHLESLPIKMGIRKLQSLRFYIQRNRNKDFKKNLNFIQLQSNFKQETTLNSLLKRKISISKIEEQFESLFIRKVLSRYNKEPIKLKKRNKRPKGTLKAQLRKKNENKRFIPFRYSYMFQVTKFRDNLIKKQYNQASQDISSVIVLSDQEKRWLTSAERSLYIRDLRKQQLKKQRDIAYKKSPFRWLANFVYTSNLLLFLKLRKPLILVKVAFKGIICFFLQKDFSFKEEIKNLNNYIYLIYDIEGNLMPSGKLPEWWFIHGFTIKRKSKEEQTANFQKKMQIEQKKETEKNLVNSISNGKSRIDNRNDSIIKQNSEIKSNHIGLEKKIKNFFFSTKNVNNINDNIISPDNKQSIWIYKLKNLAICSLARVILYLKLQKIKFHQIFFSFFINWTKNFHTFIIDFRLPFLQRTKNQNIYSRKKILFSKSLFSPVQRTITLNSFFLLKRVQLKEKKIFLFNKLSWIYNYIWNSFLNSIFYLPENSINGILIQFYNKIFTSNDFALKKTFLISFSYIDLLERMSRSGLIFKFNDYLSEQRLFKKGIVKKNYDKNQKNHPLFFQIIEKNKTSSKILLRDLEKCNKLVSNLKKDFSYQKYNFDFLLRDYLETLLSKKYLKFSTNKYNIGLINLISRKKKDNFFLPKQSQLKKFLKKVQLKNTTYYLNQWLTQYKTNQITIVNKNTQEKRERILFKTYNIKRKKIIEEFLSYLYCSLFHTKGDLKKFFSNLINFDLNENIPNLIRKNEIKNNQLSFFLFWKKRLEPFDYNILIKKTVNYEKIQDPLLINTKENNESFTTTLQKSPEVLNDLPNYLNYINGFRSDSYLNRKDSSNLSNFTLKKKTENWKVVKGLDNESLQYIQIYRKLACQVFSFLILDENSNFYYYNSPNLMLNSVCSNNQSYHIWRRHKSIVRKIKQLNRNDIFSLFYNFRNYNLLYDYQIENLVCMERIWFSNGQKYSPRRIFIDPWIPIKYKTIQNFLPIDQEPFFLL</sequence>
<organism evidence="2">
    <name type="scientific">Nitella hyalina</name>
    <name type="common">Many-branched stonewort</name>
    <dbReference type="NCBI Taxonomy" id="181804"/>
    <lineage>
        <taxon>Eukaryota</taxon>
        <taxon>Viridiplantae</taxon>
        <taxon>Streptophyta</taxon>
        <taxon>Charophyceae</taxon>
        <taxon>Charales</taxon>
        <taxon>Characeae</taxon>
        <taxon>Nitella</taxon>
    </lineage>
</organism>
<evidence type="ECO:0000256" key="1">
    <source>
        <dbReference type="SAM" id="Phobius"/>
    </source>
</evidence>
<feature type="transmembrane region" description="Helical" evidence="1">
    <location>
        <begin position="107"/>
        <end position="128"/>
    </location>
</feature>
<evidence type="ECO:0000313" key="2">
    <source>
        <dbReference type="EMBL" id="APP89498.1"/>
    </source>
</evidence>
<reference evidence="2" key="1">
    <citation type="submission" date="2016-05" db="EMBL/GenBank/DDBJ databases">
        <authorList>
            <person name="Lavstsen T."/>
            <person name="Jespersen J.S."/>
        </authorList>
    </citation>
    <scope>NUCLEOTIDE SEQUENCE</scope>
</reference>
<geneLocation type="chloroplast" evidence="2"/>
<keyword evidence="2" id="KW-0934">Plastid</keyword>
<feature type="transmembrane region" description="Helical" evidence="1">
    <location>
        <begin position="148"/>
        <end position="169"/>
    </location>
</feature>
<gene>
    <name evidence="2" type="primary">ycf1</name>
</gene>
<keyword evidence="1" id="KW-0812">Transmembrane</keyword>
<keyword evidence="1" id="KW-1133">Transmembrane helix</keyword>
<keyword evidence="1" id="KW-0472">Membrane</keyword>
<feature type="transmembrane region" description="Helical" evidence="1">
    <location>
        <begin position="6"/>
        <end position="31"/>
    </location>
</feature>
<feature type="transmembrane region" description="Helical" evidence="1">
    <location>
        <begin position="43"/>
        <end position="63"/>
    </location>
</feature>
<feature type="transmembrane region" description="Helical" evidence="1">
    <location>
        <begin position="190"/>
        <end position="212"/>
    </location>
</feature>
<feature type="transmembrane region" description="Helical" evidence="1">
    <location>
        <begin position="69"/>
        <end position="86"/>
    </location>
</feature>
<dbReference type="EMBL" id="KX306884">
    <property type="protein sequence ID" value="APP89498.1"/>
    <property type="molecule type" value="Genomic_DNA"/>
</dbReference>
<accession>A0A2H4G3H6</accession>
<protein>
    <submittedName>
        <fullName evidence="2">Ycf1</fullName>
    </submittedName>
</protein>
<proteinExistence type="predicted"/>
<keyword evidence="2" id="KW-0150">Chloroplast</keyword>
<name>A0A2H4G3H6_NITHY</name>